<proteinExistence type="predicted"/>
<dbReference type="Proteomes" id="UP000218209">
    <property type="component" value="Unassembled WGS sequence"/>
</dbReference>
<feature type="compositionally biased region" description="Basic residues" evidence="1">
    <location>
        <begin position="18"/>
        <end position="35"/>
    </location>
</feature>
<dbReference type="EMBL" id="KV919154">
    <property type="protein sequence ID" value="OSX71245.1"/>
    <property type="molecule type" value="Genomic_DNA"/>
</dbReference>
<feature type="compositionally biased region" description="Low complexity" evidence="1">
    <location>
        <begin position="153"/>
        <end position="169"/>
    </location>
</feature>
<keyword evidence="3" id="KW-1185">Reference proteome</keyword>
<gene>
    <name evidence="2" type="ORF">BU14_0573s0001</name>
</gene>
<protein>
    <submittedName>
        <fullName evidence="2">Uncharacterized protein</fullName>
    </submittedName>
</protein>
<sequence>MSSKRSAADDGEAWTLVGRRRRRRRGGRRGGGRLRRAYRRAPVLRLLARLPGWPSPPAVQGSDAVPRGGKDGDGGKGGKGGKGGQGGKISRTKENDKMVENCPGGDVRLGAFRLGSFGGAAQRDAVARGGWLAAVAGGARRDAVARDARSDEGAAAGGPAAPEGTTVVRRGGGWRSGAKTRTRARPPRRRS</sequence>
<evidence type="ECO:0000313" key="2">
    <source>
        <dbReference type="EMBL" id="OSX71245.1"/>
    </source>
</evidence>
<feature type="compositionally biased region" description="Gly residues" evidence="1">
    <location>
        <begin position="77"/>
        <end position="87"/>
    </location>
</feature>
<feature type="region of interest" description="Disordered" evidence="1">
    <location>
        <begin position="49"/>
        <end position="101"/>
    </location>
</feature>
<organism evidence="2 3">
    <name type="scientific">Porphyra umbilicalis</name>
    <name type="common">Purple laver</name>
    <name type="synonym">Red alga</name>
    <dbReference type="NCBI Taxonomy" id="2786"/>
    <lineage>
        <taxon>Eukaryota</taxon>
        <taxon>Rhodophyta</taxon>
        <taxon>Bangiophyceae</taxon>
        <taxon>Bangiales</taxon>
        <taxon>Bangiaceae</taxon>
        <taxon>Porphyra</taxon>
    </lineage>
</organism>
<name>A0A1X6NRN6_PORUM</name>
<evidence type="ECO:0000256" key="1">
    <source>
        <dbReference type="SAM" id="MobiDB-lite"/>
    </source>
</evidence>
<accession>A0A1X6NRN6</accession>
<evidence type="ECO:0000313" key="3">
    <source>
        <dbReference type="Proteomes" id="UP000218209"/>
    </source>
</evidence>
<feature type="region of interest" description="Disordered" evidence="1">
    <location>
        <begin position="145"/>
        <end position="191"/>
    </location>
</feature>
<dbReference type="AlphaFoldDB" id="A0A1X6NRN6"/>
<reference evidence="2 3" key="1">
    <citation type="submission" date="2017-03" db="EMBL/GenBank/DDBJ databases">
        <title>WGS assembly of Porphyra umbilicalis.</title>
        <authorList>
            <person name="Brawley S.H."/>
            <person name="Blouin N.A."/>
            <person name="Ficko-Blean E."/>
            <person name="Wheeler G.L."/>
            <person name="Lohr M."/>
            <person name="Goodson H.V."/>
            <person name="Jenkins J.W."/>
            <person name="Blaby-Haas C.E."/>
            <person name="Helliwell K.E."/>
            <person name="Chan C."/>
            <person name="Marriage T."/>
            <person name="Bhattacharya D."/>
            <person name="Klein A.S."/>
            <person name="Badis Y."/>
            <person name="Brodie J."/>
            <person name="Cao Y."/>
            <person name="Collen J."/>
            <person name="Dittami S.M."/>
            <person name="Gachon C.M."/>
            <person name="Green B.R."/>
            <person name="Karpowicz S."/>
            <person name="Kim J.W."/>
            <person name="Kudahl U."/>
            <person name="Lin S."/>
            <person name="Michel G."/>
            <person name="Mittag M."/>
            <person name="Olson B.J."/>
            <person name="Pangilinan J."/>
            <person name="Peng Y."/>
            <person name="Qiu H."/>
            <person name="Shu S."/>
            <person name="Singer J.T."/>
            <person name="Smith A.G."/>
            <person name="Sprecher B.N."/>
            <person name="Wagner V."/>
            <person name="Wang W."/>
            <person name="Wang Z.-Y."/>
            <person name="Yan J."/>
            <person name="Yarish C."/>
            <person name="Zoeuner-Riek S."/>
            <person name="Zhuang Y."/>
            <person name="Zou Y."/>
            <person name="Lindquist E.A."/>
            <person name="Grimwood J."/>
            <person name="Barry K."/>
            <person name="Rokhsar D.S."/>
            <person name="Schmutz J."/>
            <person name="Stiller J.W."/>
            <person name="Grossman A.R."/>
            <person name="Prochnik S.E."/>
        </authorList>
    </citation>
    <scope>NUCLEOTIDE SEQUENCE [LARGE SCALE GENOMIC DNA]</scope>
    <source>
        <strain evidence="2">4086291</strain>
    </source>
</reference>
<feature type="compositionally biased region" description="Basic residues" evidence="1">
    <location>
        <begin position="178"/>
        <end position="191"/>
    </location>
</feature>
<feature type="region of interest" description="Disordered" evidence="1">
    <location>
        <begin position="1"/>
        <end position="35"/>
    </location>
</feature>